<protein>
    <recommendedName>
        <fullName evidence="6">Small ribosomal subunit protein bS20</fullName>
    </recommendedName>
    <alternativeName>
        <fullName evidence="7">30S ribosomal protein S20</fullName>
    </alternativeName>
</protein>
<dbReference type="InterPro" id="IPR002583">
    <property type="entry name" value="Ribosomal_bS20"/>
</dbReference>
<accession>A0A9D0YR34</accession>
<keyword evidence="2" id="KW-0699">rRNA-binding</keyword>
<feature type="non-terminal residue" evidence="8">
    <location>
        <position position="81"/>
    </location>
</feature>
<evidence type="ECO:0000256" key="4">
    <source>
        <dbReference type="ARBA" id="ARBA00022980"/>
    </source>
</evidence>
<evidence type="ECO:0000313" key="8">
    <source>
        <dbReference type="EMBL" id="HIQ60144.1"/>
    </source>
</evidence>
<evidence type="ECO:0000256" key="7">
    <source>
        <dbReference type="ARBA" id="ARBA00035343"/>
    </source>
</evidence>
<evidence type="ECO:0000256" key="5">
    <source>
        <dbReference type="ARBA" id="ARBA00023274"/>
    </source>
</evidence>
<dbReference type="SUPFAM" id="SSF46992">
    <property type="entry name" value="Ribosomal protein S20"/>
    <property type="match status" value="1"/>
</dbReference>
<evidence type="ECO:0000256" key="6">
    <source>
        <dbReference type="ARBA" id="ARBA00035136"/>
    </source>
</evidence>
<dbReference type="EMBL" id="DVFO01000006">
    <property type="protein sequence ID" value="HIQ60144.1"/>
    <property type="molecule type" value="Genomic_DNA"/>
</dbReference>
<dbReference type="GO" id="GO:0005829">
    <property type="term" value="C:cytosol"/>
    <property type="evidence" value="ECO:0007669"/>
    <property type="project" value="TreeGrafter"/>
</dbReference>
<dbReference type="GO" id="GO:0003735">
    <property type="term" value="F:structural constituent of ribosome"/>
    <property type="evidence" value="ECO:0007669"/>
    <property type="project" value="InterPro"/>
</dbReference>
<keyword evidence="4 8" id="KW-0689">Ribosomal protein</keyword>
<dbReference type="Proteomes" id="UP000886879">
    <property type="component" value="Unassembled WGS sequence"/>
</dbReference>
<sequence length="81" mass="8559">MPNIKSAKKRVLVNATKAAQNKAQKSALKTDLKKFEAAVAEGNRSEADAAYKVAVKAVDQAAAKGLLHKNNAAHKKSAMTV</sequence>
<reference evidence="8" key="2">
    <citation type="journal article" date="2021" name="PeerJ">
        <title>Extensive microbial diversity within the chicken gut microbiome revealed by metagenomics and culture.</title>
        <authorList>
            <person name="Gilroy R."/>
            <person name="Ravi A."/>
            <person name="Getino M."/>
            <person name="Pursley I."/>
            <person name="Horton D.L."/>
            <person name="Alikhan N.F."/>
            <person name="Baker D."/>
            <person name="Gharbi K."/>
            <person name="Hall N."/>
            <person name="Watson M."/>
            <person name="Adriaenssens E.M."/>
            <person name="Foster-Nyarko E."/>
            <person name="Jarju S."/>
            <person name="Secka A."/>
            <person name="Antonio M."/>
            <person name="Oren A."/>
            <person name="Chaudhuri R.R."/>
            <person name="La Ragione R."/>
            <person name="Hildebrand F."/>
            <person name="Pallen M.J."/>
        </authorList>
    </citation>
    <scope>NUCLEOTIDE SEQUENCE</scope>
    <source>
        <strain evidence="8">ChiGjej2B2-12916</strain>
    </source>
</reference>
<evidence type="ECO:0000313" key="9">
    <source>
        <dbReference type="Proteomes" id="UP000886879"/>
    </source>
</evidence>
<comment type="similarity">
    <text evidence="1">Belongs to the bacterial ribosomal protein bS20 family.</text>
</comment>
<dbReference type="NCBIfam" id="TIGR00029">
    <property type="entry name" value="S20"/>
    <property type="match status" value="1"/>
</dbReference>
<dbReference type="AlphaFoldDB" id="A0A9D0YR34"/>
<name>A0A9D0YR34_9FIRM</name>
<dbReference type="HAMAP" id="MF_00500">
    <property type="entry name" value="Ribosomal_bS20"/>
    <property type="match status" value="1"/>
</dbReference>
<dbReference type="Pfam" id="PF01649">
    <property type="entry name" value="Ribosomal_S20p"/>
    <property type="match status" value="1"/>
</dbReference>
<evidence type="ECO:0000256" key="3">
    <source>
        <dbReference type="ARBA" id="ARBA00022884"/>
    </source>
</evidence>
<evidence type="ECO:0000256" key="1">
    <source>
        <dbReference type="ARBA" id="ARBA00007634"/>
    </source>
</evidence>
<dbReference type="PANTHER" id="PTHR33398">
    <property type="entry name" value="30S RIBOSOMAL PROTEIN S20"/>
    <property type="match status" value="1"/>
</dbReference>
<comment type="caution">
    <text evidence="8">The sequence shown here is derived from an EMBL/GenBank/DDBJ whole genome shotgun (WGS) entry which is preliminary data.</text>
</comment>
<gene>
    <name evidence="8" type="primary">rpsT</name>
    <name evidence="8" type="ORF">IAD31_00875</name>
</gene>
<keyword evidence="5" id="KW-0687">Ribonucleoprotein</keyword>
<dbReference type="GO" id="GO:0006412">
    <property type="term" value="P:translation"/>
    <property type="evidence" value="ECO:0007669"/>
    <property type="project" value="InterPro"/>
</dbReference>
<proteinExistence type="inferred from homology"/>
<dbReference type="PANTHER" id="PTHR33398:SF1">
    <property type="entry name" value="SMALL RIBOSOMAL SUBUNIT PROTEIN BS20C"/>
    <property type="match status" value="1"/>
</dbReference>
<keyword evidence="3" id="KW-0694">RNA-binding</keyword>
<reference evidence="8" key="1">
    <citation type="submission" date="2020-10" db="EMBL/GenBank/DDBJ databases">
        <authorList>
            <person name="Gilroy R."/>
        </authorList>
    </citation>
    <scope>NUCLEOTIDE SEQUENCE</scope>
    <source>
        <strain evidence="8">ChiGjej2B2-12916</strain>
    </source>
</reference>
<dbReference type="InterPro" id="IPR036510">
    <property type="entry name" value="Ribosomal_bS20_sf"/>
</dbReference>
<evidence type="ECO:0000256" key="2">
    <source>
        <dbReference type="ARBA" id="ARBA00022730"/>
    </source>
</evidence>
<dbReference type="GO" id="GO:0070181">
    <property type="term" value="F:small ribosomal subunit rRNA binding"/>
    <property type="evidence" value="ECO:0007669"/>
    <property type="project" value="TreeGrafter"/>
</dbReference>
<dbReference type="Gene3D" id="1.20.58.110">
    <property type="entry name" value="Ribosomal protein S20"/>
    <property type="match status" value="1"/>
</dbReference>
<organism evidence="8 9">
    <name type="scientific">Candidatus Enterenecus faecium</name>
    <dbReference type="NCBI Taxonomy" id="2840780"/>
    <lineage>
        <taxon>Bacteria</taxon>
        <taxon>Bacillati</taxon>
        <taxon>Bacillota</taxon>
        <taxon>Clostridia</taxon>
        <taxon>Eubacteriales</taxon>
        <taxon>Candidatus Enterenecus</taxon>
    </lineage>
</organism>
<dbReference type="GO" id="GO:0015935">
    <property type="term" value="C:small ribosomal subunit"/>
    <property type="evidence" value="ECO:0007669"/>
    <property type="project" value="TreeGrafter"/>
</dbReference>